<feature type="compositionally biased region" description="Acidic residues" evidence="7">
    <location>
        <begin position="148"/>
        <end position="166"/>
    </location>
</feature>
<comment type="caution">
    <text evidence="10">The sequence shown here is derived from an EMBL/GenBank/DDBJ whole genome shotgun (WGS) entry which is preliminary data.</text>
</comment>
<dbReference type="EMBL" id="JACEFF010000172">
    <property type="protein sequence ID" value="KAH9642841.1"/>
    <property type="molecule type" value="Genomic_DNA"/>
</dbReference>
<dbReference type="InterPro" id="IPR051972">
    <property type="entry name" value="Glutamate-rich_WD_repeat"/>
</dbReference>
<evidence type="ECO:0000259" key="9">
    <source>
        <dbReference type="Pfam" id="PF12265"/>
    </source>
</evidence>
<keyword evidence="8" id="KW-1133">Transmembrane helix</keyword>
<evidence type="ECO:0000256" key="3">
    <source>
        <dbReference type="ARBA" id="ARBA00022737"/>
    </source>
</evidence>
<feature type="repeat" description="WD" evidence="6">
    <location>
        <begin position="336"/>
        <end position="370"/>
    </location>
</feature>
<feature type="transmembrane region" description="Helical" evidence="8">
    <location>
        <begin position="7"/>
        <end position="31"/>
    </location>
</feature>
<dbReference type="InterPro" id="IPR020472">
    <property type="entry name" value="WD40_PAC1"/>
</dbReference>
<feature type="compositionally biased region" description="Acidic residues" evidence="7">
    <location>
        <begin position="47"/>
        <end position="59"/>
    </location>
</feature>
<evidence type="ECO:0000313" key="11">
    <source>
        <dbReference type="Proteomes" id="UP000814243"/>
    </source>
</evidence>
<dbReference type="InterPro" id="IPR019775">
    <property type="entry name" value="WD40_repeat_CS"/>
</dbReference>
<dbReference type="InterPro" id="IPR001680">
    <property type="entry name" value="WD40_rpt"/>
</dbReference>
<organism evidence="10 11">
    <name type="scientific">Spodoptera exigua</name>
    <name type="common">Beet armyworm</name>
    <name type="synonym">Noctua fulgens</name>
    <dbReference type="NCBI Taxonomy" id="7107"/>
    <lineage>
        <taxon>Eukaryota</taxon>
        <taxon>Metazoa</taxon>
        <taxon>Ecdysozoa</taxon>
        <taxon>Arthropoda</taxon>
        <taxon>Hexapoda</taxon>
        <taxon>Insecta</taxon>
        <taxon>Pterygota</taxon>
        <taxon>Neoptera</taxon>
        <taxon>Endopterygota</taxon>
        <taxon>Lepidoptera</taxon>
        <taxon>Glossata</taxon>
        <taxon>Ditrysia</taxon>
        <taxon>Noctuoidea</taxon>
        <taxon>Noctuidae</taxon>
        <taxon>Amphipyrinae</taxon>
        <taxon>Spodoptera</taxon>
    </lineage>
</organism>
<evidence type="ECO:0000256" key="6">
    <source>
        <dbReference type="PROSITE-ProRule" id="PRU00221"/>
    </source>
</evidence>
<dbReference type="Pfam" id="PF00400">
    <property type="entry name" value="WD40"/>
    <property type="match status" value="3"/>
</dbReference>
<keyword evidence="3" id="KW-0677">Repeat</keyword>
<dbReference type="Proteomes" id="UP000814243">
    <property type="component" value="Unassembled WGS sequence"/>
</dbReference>
<gene>
    <name evidence="10" type="ORF">HF086_016646</name>
</gene>
<dbReference type="Gene3D" id="2.130.10.10">
    <property type="entry name" value="YVTN repeat-like/Quinoprotein amine dehydrogenase"/>
    <property type="match status" value="1"/>
</dbReference>
<comment type="subcellular location">
    <subcellularLocation>
        <location evidence="1">Nucleus</location>
    </subcellularLocation>
</comment>
<evidence type="ECO:0000256" key="8">
    <source>
        <dbReference type="SAM" id="Phobius"/>
    </source>
</evidence>
<keyword evidence="2 6" id="KW-0853">WD repeat</keyword>
<evidence type="ECO:0000256" key="7">
    <source>
        <dbReference type="SAM" id="MobiDB-lite"/>
    </source>
</evidence>
<reference evidence="10" key="1">
    <citation type="journal article" date="2021" name="G3 (Bethesda)">
        <title>Genome and transcriptome analysis of the beet armyworm Spodoptera exigua reveals targets for pest control. .</title>
        <authorList>
            <person name="Simon S."/>
            <person name="Breeschoten T."/>
            <person name="Jansen H.J."/>
            <person name="Dirks R.P."/>
            <person name="Schranz M.E."/>
            <person name="Ros V.I.D."/>
        </authorList>
    </citation>
    <scope>NUCLEOTIDE SEQUENCE</scope>
    <source>
        <strain evidence="10">TB_SE_WUR_2020</strain>
    </source>
</reference>
<evidence type="ECO:0000256" key="5">
    <source>
        <dbReference type="ARBA" id="ARBA00040876"/>
    </source>
</evidence>
<dbReference type="GO" id="GO:0005730">
    <property type="term" value="C:nucleolus"/>
    <property type="evidence" value="ECO:0007669"/>
    <property type="project" value="TreeGrafter"/>
</dbReference>
<evidence type="ECO:0000256" key="1">
    <source>
        <dbReference type="ARBA" id="ARBA00004123"/>
    </source>
</evidence>
<keyword evidence="4" id="KW-0539">Nucleus</keyword>
<evidence type="ECO:0000313" key="10">
    <source>
        <dbReference type="EMBL" id="KAH9642841.1"/>
    </source>
</evidence>
<evidence type="ECO:0000256" key="4">
    <source>
        <dbReference type="ARBA" id="ARBA00023242"/>
    </source>
</evidence>
<dbReference type="SUPFAM" id="SSF50978">
    <property type="entry name" value="WD40 repeat-like"/>
    <property type="match status" value="1"/>
</dbReference>
<dbReference type="PRINTS" id="PR00320">
    <property type="entry name" value="GPROTEINBRPT"/>
</dbReference>
<dbReference type="InterPro" id="IPR036322">
    <property type="entry name" value="WD40_repeat_dom_sf"/>
</dbReference>
<accession>A0A922SMH2</accession>
<feature type="domain" description="Histone-binding protein RBBP4-like N-terminal" evidence="9">
    <location>
        <begin position="74"/>
        <end position="142"/>
    </location>
</feature>
<dbReference type="PANTHER" id="PTHR45903:SF1">
    <property type="entry name" value="GLUTAMATE-RICH WD REPEAT-CONTAINING PROTEIN 1"/>
    <property type="match status" value="1"/>
</dbReference>
<keyword evidence="8" id="KW-0812">Transmembrane</keyword>
<sequence>MLWCSCYGVSLLVVIKLLFVGKPIFLVLAVMSANEADDQMEASSSGSEDEVMEGEEENDDRPKTYLPGQPLKEDEQLVCDQSAYVMLHQAQTGAPCLSFDIVPDNLGNDRSEFPMTAYLVAGTQASSAHLNNLLVIKMSNLHQTSKAEDEEDSDEDEDDDDEEEDEEKKPLMTFSFIKHQGCVNRIRATSFRNSVLAASWSELGRVDIWNITQQLQAVDDPALLERYNLDTVNNPVKPLYSFNGHQQEGFGIDWCPTETGVLATGDCRRDIHIWKPNQAGTWEVDQRPLVGHTSSVEDIQWSPNERNVLATCSVDKSIRIWDTRAAPHKACMLSVENAHESDVNVISWNSKEPFIVSGGDDGFLHIWDLRQLANKTPVGTFKHHTAPVTSVEWHWTEPSVLASAGEDHQVALWDLAVERDDDDIVDEELKNLPPQLLFIHQGQSDIKELHWHKQMPGVMVTTAHTGFNIFKSISV</sequence>
<dbReference type="Pfam" id="PF12265">
    <property type="entry name" value="CAF1C_H4-bd"/>
    <property type="match status" value="1"/>
</dbReference>
<evidence type="ECO:0000256" key="2">
    <source>
        <dbReference type="ARBA" id="ARBA00022574"/>
    </source>
</evidence>
<dbReference type="PROSITE" id="PS00678">
    <property type="entry name" value="WD_REPEATS_1"/>
    <property type="match status" value="3"/>
</dbReference>
<protein>
    <recommendedName>
        <fullName evidence="5">Glutamate-rich WD repeat-containing protein 1</fullName>
    </recommendedName>
</protein>
<dbReference type="GO" id="GO:0042254">
    <property type="term" value="P:ribosome biogenesis"/>
    <property type="evidence" value="ECO:0007669"/>
    <property type="project" value="TreeGrafter"/>
</dbReference>
<dbReference type="SMART" id="SM00320">
    <property type="entry name" value="WD40"/>
    <property type="match status" value="5"/>
</dbReference>
<name>A0A922SMH2_SPOEX</name>
<dbReference type="InterPro" id="IPR022052">
    <property type="entry name" value="Histone-bd_RBBP4-like_N"/>
</dbReference>
<dbReference type="PANTHER" id="PTHR45903">
    <property type="entry name" value="GLUTAMATE-RICH WD REPEAT-CONTAINING PROTEIN 1"/>
    <property type="match status" value="1"/>
</dbReference>
<feature type="repeat" description="WD" evidence="6">
    <location>
        <begin position="381"/>
        <end position="415"/>
    </location>
</feature>
<feature type="repeat" description="WD" evidence="6">
    <location>
        <begin position="289"/>
        <end position="324"/>
    </location>
</feature>
<keyword evidence="8" id="KW-0472">Membrane</keyword>
<feature type="region of interest" description="Disordered" evidence="7">
    <location>
        <begin position="39"/>
        <end position="65"/>
    </location>
</feature>
<proteinExistence type="predicted"/>
<dbReference type="PROSITE" id="PS50082">
    <property type="entry name" value="WD_REPEATS_2"/>
    <property type="match status" value="3"/>
</dbReference>
<feature type="region of interest" description="Disordered" evidence="7">
    <location>
        <begin position="143"/>
        <end position="170"/>
    </location>
</feature>
<dbReference type="InterPro" id="IPR015943">
    <property type="entry name" value="WD40/YVTN_repeat-like_dom_sf"/>
</dbReference>
<dbReference type="AlphaFoldDB" id="A0A922SMH2"/>
<dbReference type="PROSITE" id="PS50294">
    <property type="entry name" value="WD_REPEATS_REGION"/>
    <property type="match status" value="3"/>
</dbReference>